<gene>
    <name evidence="1" type="ORF">MR241_01470</name>
</gene>
<feature type="non-terminal residue" evidence="1">
    <location>
        <position position="89"/>
    </location>
</feature>
<comment type="caution">
    <text evidence="1">The sequence shown here is derived from an EMBL/GenBank/DDBJ whole genome shotgun (WGS) entry which is preliminary data.</text>
</comment>
<evidence type="ECO:0000313" key="1">
    <source>
        <dbReference type="EMBL" id="MCI5754945.1"/>
    </source>
</evidence>
<sequence length="89" mass="10350">MEFKVYQKELELQSRGWIPTFHDVSKEVIEIVQASGIKNGTVCIASHHTTCSVMIQECSHDLDKYDLEYLQHDILDIMKKIVPSFDEEH</sequence>
<dbReference type="Pfam" id="PF01894">
    <property type="entry name" value="YjbQ"/>
    <property type="match status" value="1"/>
</dbReference>
<reference evidence="1 2" key="1">
    <citation type="submission" date="2022-03" db="EMBL/GenBank/DDBJ databases">
        <title>Metagenome-assembled genomes from swine fecal metagenomes.</title>
        <authorList>
            <person name="Holman D.B."/>
            <person name="Kommadath A."/>
        </authorList>
    </citation>
    <scope>NUCLEOTIDE SEQUENCE [LARGE SCALE GENOMIC DNA]</scope>
    <source>
        <strain evidence="1">SUG147</strain>
    </source>
</reference>
<organism evidence="1 2">
    <name type="scientific">Candidatus Colimorpha enterica</name>
    <dbReference type="NCBI Taxonomy" id="3083063"/>
    <lineage>
        <taxon>Bacteria</taxon>
        <taxon>Pseudomonadati</taxon>
        <taxon>Bacteroidota</taxon>
        <taxon>Bacteroidia</taxon>
        <taxon>Bacteroidales</taxon>
        <taxon>Candidatus Colimorpha</taxon>
    </lineage>
</organism>
<dbReference type="InterPro" id="IPR035917">
    <property type="entry name" value="YjbQ-like_sf"/>
</dbReference>
<name>A0AAE3FGE6_9BACT</name>
<proteinExistence type="predicted"/>
<dbReference type="InterPro" id="IPR001602">
    <property type="entry name" value="UPF0047_YjbQ-like"/>
</dbReference>
<protein>
    <submittedName>
        <fullName evidence="1">YjbQ family protein</fullName>
    </submittedName>
</protein>
<dbReference type="Gene3D" id="2.60.120.460">
    <property type="entry name" value="YjbQ-like"/>
    <property type="match status" value="1"/>
</dbReference>
<dbReference type="AlphaFoldDB" id="A0AAE3FGE6"/>
<dbReference type="SUPFAM" id="SSF111038">
    <property type="entry name" value="YjbQ-like"/>
    <property type="match status" value="1"/>
</dbReference>
<dbReference type="Proteomes" id="UP001139365">
    <property type="component" value="Unassembled WGS sequence"/>
</dbReference>
<evidence type="ECO:0000313" key="2">
    <source>
        <dbReference type="Proteomes" id="UP001139365"/>
    </source>
</evidence>
<accession>A0AAE3FGE6</accession>
<dbReference type="EMBL" id="JALEMU010000025">
    <property type="protein sequence ID" value="MCI5754945.1"/>
    <property type="molecule type" value="Genomic_DNA"/>
</dbReference>